<keyword evidence="5" id="KW-0472">Membrane</keyword>
<keyword evidence="4" id="KW-1133">Transmembrane helix</keyword>
<dbReference type="EMBL" id="LN899821">
    <property type="protein sequence ID" value="CUV18551.1"/>
    <property type="molecule type" value="Genomic_DNA"/>
</dbReference>
<evidence type="ECO:0000256" key="4">
    <source>
        <dbReference type="ARBA" id="ARBA00022989"/>
    </source>
</evidence>
<dbReference type="GO" id="GO:0005886">
    <property type="term" value="C:plasma membrane"/>
    <property type="evidence" value="ECO:0007669"/>
    <property type="project" value="UniProtKB-SubCell"/>
</dbReference>
<dbReference type="AlphaFoldDB" id="A0A0S4U8I0"/>
<dbReference type="PANTHER" id="PTHR32322:SF18">
    <property type="entry name" value="S-ADENOSYLMETHIONINE_S-ADENOSYLHOMOCYSTEINE TRANSPORTER"/>
    <property type="match status" value="1"/>
</dbReference>
<organism evidence="7">
    <name type="scientific">Ralstonia solanacearum</name>
    <name type="common">Pseudomonas solanacearum</name>
    <dbReference type="NCBI Taxonomy" id="305"/>
    <lineage>
        <taxon>Bacteria</taxon>
        <taxon>Pseudomonadati</taxon>
        <taxon>Pseudomonadota</taxon>
        <taxon>Betaproteobacteria</taxon>
        <taxon>Burkholderiales</taxon>
        <taxon>Burkholderiaceae</taxon>
        <taxon>Ralstonia</taxon>
        <taxon>Ralstonia solanacearum species complex</taxon>
    </lineage>
</organism>
<gene>
    <name evidence="7" type="ORF">PSS4_v1_670013</name>
</gene>
<evidence type="ECO:0000256" key="5">
    <source>
        <dbReference type="ARBA" id="ARBA00023136"/>
    </source>
</evidence>
<name>A0A0S4U8I0_RALSL</name>
<dbReference type="InterPro" id="IPR050638">
    <property type="entry name" value="AA-Vitamin_Transporters"/>
</dbReference>
<protein>
    <submittedName>
        <fullName evidence="7">Integral membrane transmembrane protein</fullName>
    </submittedName>
</protein>
<keyword evidence="2" id="KW-1003">Cell membrane</keyword>
<feature type="domain" description="EamA" evidence="6">
    <location>
        <begin position="204"/>
        <end position="348"/>
    </location>
</feature>
<comment type="subcellular location">
    <subcellularLocation>
        <location evidence="1">Cell membrane</location>
        <topology evidence="1">Multi-pass membrane protein</topology>
    </subcellularLocation>
</comment>
<evidence type="ECO:0000313" key="7">
    <source>
        <dbReference type="EMBL" id="CUV18551.1"/>
    </source>
</evidence>
<evidence type="ECO:0000256" key="3">
    <source>
        <dbReference type="ARBA" id="ARBA00022692"/>
    </source>
</evidence>
<dbReference type="Pfam" id="PF00892">
    <property type="entry name" value="EamA"/>
    <property type="match status" value="2"/>
</dbReference>
<dbReference type="PANTHER" id="PTHR32322">
    <property type="entry name" value="INNER MEMBRANE TRANSPORTER"/>
    <property type="match status" value="1"/>
</dbReference>
<reference evidence="7" key="1">
    <citation type="submission" date="2015-10" db="EMBL/GenBank/DDBJ databases">
        <authorList>
            <person name="Gilbert D.G."/>
        </authorList>
    </citation>
    <scope>NUCLEOTIDE SEQUENCE</scope>
    <source>
        <strain evidence="7">Phyl III-seqv23</strain>
    </source>
</reference>
<keyword evidence="3 7" id="KW-0812">Transmembrane</keyword>
<accession>A0A0S4U8I0</accession>
<proteinExistence type="predicted"/>
<dbReference type="InterPro" id="IPR037185">
    <property type="entry name" value="EmrE-like"/>
</dbReference>
<feature type="domain" description="EamA" evidence="6">
    <location>
        <begin position="54"/>
        <end position="187"/>
    </location>
</feature>
<sequence length="354" mass="37156">MSGFAKTGRHRRAHSAGPIIVFSRTGIPMAVGNTPSATRLTHAPHDARRDRLTGLGCGIAAGALWGVIFVAPRMLPAFSPLALSAARYLLYGVLSLALTLPVWRPLWRKTTRRDWLALVLLSLPGNVLYYLCVAGGVQRAGVAPVSLIVGLLPVTVTLAGAAEHGSLPLRRLALPLLMAAAGVACIYADAPATQAGAGGATHLLGLLMAAGALACWTVYAVCNARYLRRHPQFTSREWSLLTGIATGALSLVLAVPAFLMPGMATAAPQPASAWGLFWLVNTGVALGASVLGNSLWNTASRKLPLTLSGQMIVFETVFALLYGFIQEGRWPHGLEVAAALLLMSGVGLAARRHV</sequence>
<evidence type="ECO:0000256" key="2">
    <source>
        <dbReference type="ARBA" id="ARBA00022475"/>
    </source>
</evidence>
<dbReference type="InterPro" id="IPR000620">
    <property type="entry name" value="EamA_dom"/>
</dbReference>
<evidence type="ECO:0000256" key="1">
    <source>
        <dbReference type="ARBA" id="ARBA00004651"/>
    </source>
</evidence>
<evidence type="ECO:0000259" key="6">
    <source>
        <dbReference type="Pfam" id="PF00892"/>
    </source>
</evidence>
<dbReference type="SUPFAM" id="SSF103481">
    <property type="entry name" value="Multidrug resistance efflux transporter EmrE"/>
    <property type="match status" value="2"/>
</dbReference>